<evidence type="ECO:0000313" key="4">
    <source>
        <dbReference type="Proteomes" id="UP000837205"/>
    </source>
</evidence>
<evidence type="ECO:0000313" key="2">
    <source>
        <dbReference type="EMBL" id="CAC9259991.1"/>
    </source>
</evidence>
<keyword evidence="4" id="KW-1185">Reference proteome</keyword>
<dbReference type="AlphaFoldDB" id="A0A9N8GUA5"/>
<evidence type="ECO:0000313" key="1">
    <source>
        <dbReference type="EMBL" id="CAB5597247.1"/>
    </source>
</evidence>
<name>A0A9N8GUA5_9ENTR</name>
<dbReference type="Proteomes" id="UP000834503">
    <property type="component" value="Unassembled WGS sequence"/>
</dbReference>
<comment type="caution">
    <text evidence="1">The sequence shown here is derived from an EMBL/GenBank/DDBJ whole genome shotgun (WGS) entry which is preliminary data.</text>
</comment>
<reference evidence="1" key="1">
    <citation type="submission" date="2020-05" db="EMBL/GenBank/DDBJ databases">
        <authorList>
            <person name="Delgado-Blas J."/>
        </authorList>
    </citation>
    <scope>NUCLEOTIDE SEQUENCE</scope>
    <source>
        <strain evidence="1">BB1459</strain>
        <strain evidence="2">BB1480</strain>
    </source>
</reference>
<accession>A0A9N8GUA5</accession>
<gene>
    <name evidence="1" type="ORF">GHA_04922</name>
    <name evidence="2" type="ORF">TML_05649</name>
</gene>
<sequence length="60" mass="6903">MWTMPEKIIALVDYENIGTLEHINLSRYEHLILFTGPQQEFIRFPATTQTGNISVSRLAP</sequence>
<dbReference type="Proteomes" id="UP000837205">
    <property type="component" value="Unassembled WGS sequence"/>
</dbReference>
<dbReference type="EMBL" id="CAIIUA010000003">
    <property type="protein sequence ID" value="CAC9259991.1"/>
    <property type="molecule type" value="Genomic_DNA"/>
</dbReference>
<evidence type="ECO:0000313" key="3">
    <source>
        <dbReference type="Proteomes" id="UP000834503"/>
    </source>
</evidence>
<dbReference type="EMBL" id="CAHPQX010000032">
    <property type="protein sequence ID" value="CAB5597247.1"/>
    <property type="molecule type" value="Genomic_DNA"/>
</dbReference>
<organism evidence="1 3">
    <name type="scientific">Citrobacter werkmanii</name>
    <dbReference type="NCBI Taxonomy" id="67827"/>
    <lineage>
        <taxon>Bacteria</taxon>
        <taxon>Pseudomonadati</taxon>
        <taxon>Pseudomonadota</taxon>
        <taxon>Gammaproteobacteria</taxon>
        <taxon>Enterobacterales</taxon>
        <taxon>Enterobacteriaceae</taxon>
        <taxon>Citrobacter</taxon>
        <taxon>Citrobacter freundii complex</taxon>
    </lineage>
</organism>
<proteinExistence type="predicted"/>
<protein>
    <submittedName>
        <fullName evidence="1">Uncharacterized protein</fullName>
    </submittedName>
</protein>